<comment type="caution">
    <text evidence="1">The sequence shown here is derived from an EMBL/GenBank/DDBJ whole genome shotgun (WGS) entry which is preliminary data.</text>
</comment>
<reference evidence="1 2" key="1">
    <citation type="journal article" date="2019" name="Sci. Rep.">
        <title>A high-quality genome of Eragrostis curvula grass provides insights into Poaceae evolution and supports new strategies to enhance forage quality.</title>
        <authorList>
            <person name="Carballo J."/>
            <person name="Santos B.A.C.M."/>
            <person name="Zappacosta D."/>
            <person name="Garbus I."/>
            <person name="Selva J.P."/>
            <person name="Gallo C.A."/>
            <person name="Diaz A."/>
            <person name="Albertini E."/>
            <person name="Caccamo M."/>
            <person name="Echenique V."/>
        </authorList>
    </citation>
    <scope>NUCLEOTIDE SEQUENCE [LARGE SCALE GENOMIC DNA]</scope>
    <source>
        <strain evidence="2">cv. Victoria</strain>
        <tissue evidence="1">Leaf</tissue>
    </source>
</reference>
<sequence>KCGRGYFEEHWENGDSSSSKGFAGLFLGASTIVAVGLSEPEMIETLAVREGPTLATRQQRVSQKLNWFMKDEQQMVMHIGSREDRFVKELVDVWLIYPPAPEGVCNSYSHTE</sequence>
<keyword evidence="2" id="KW-1185">Reference proteome</keyword>
<evidence type="ECO:0000313" key="2">
    <source>
        <dbReference type="Proteomes" id="UP000324897"/>
    </source>
</evidence>
<accession>A0A5J9TBV9</accession>
<gene>
    <name evidence="1" type="ORF">EJB05_42208</name>
</gene>
<dbReference type="AlphaFoldDB" id="A0A5J9TBV9"/>
<evidence type="ECO:0000313" key="1">
    <source>
        <dbReference type="EMBL" id="TVU08795.1"/>
    </source>
</evidence>
<dbReference type="EMBL" id="RWGY01000039">
    <property type="protein sequence ID" value="TVU08795.1"/>
    <property type="molecule type" value="Genomic_DNA"/>
</dbReference>
<protein>
    <submittedName>
        <fullName evidence="1">Uncharacterized protein</fullName>
    </submittedName>
</protein>
<organism evidence="1 2">
    <name type="scientific">Eragrostis curvula</name>
    <name type="common">weeping love grass</name>
    <dbReference type="NCBI Taxonomy" id="38414"/>
    <lineage>
        <taxon>Eukaryota</taxon>
        <taxon>Viridiplantae</taxon>
        <taxon>Streptophyta</taxon>
        <taxon>Embryophyta</taxon>
        <taxon>Tracheophyta</taxon>
        <taxon>Spermatophyta</taxon>
        <taxon>Magnoliopsida</taxon>
        <taxon>Liliopsida</taxon>
        <taxon>Poales</taxon>
        <taxon>Poaceae</taxon>
        <taxon>PACMAD clade</taxon>
        <taxon>Chloridoideae</taxon>
        <taxon>Eragrostideae</taxon>
        <taxon>Eragrostidinae</taxon>
        <taxon>Eragrostis</taxon>
    </lineage>
</organism>
<proteinExistence type="predicted"/>
<dbReference type="OrthoDB" id="1906820at2759"/>
<name>A0A5J9TBV9_9POAL</name>
<feature type="non-terminal residue" evidence="1">
    <location>
        <position position="1"/>
    </location>
</feature>
<dbReference type="Gramene" id="TVU08795">
    <property type="protein sequence ID" value="TVU08795"/>
    <property type="gene ID" value="EJB05_42208"/>
</dbReference>
<dbReference type="Proteomes" id="UP000324897">
    <property type="component" value="Chromosome 3"/>
</dbReference>
<feature type="non-terminal residue" evidence="1">
    <location>
        <position position="112"/>
    </location>
</feature>